<organism evidence="2 3">
    <name type="scientific">Paraburkholderia aspalathi</name>
    <dbReference type="NCBI Taxonomy" id="1324617"/>
    <lineage>
        <taxon>Bacteria</taxon>
        <taxon>Pseudomonadati</taxon>
        <taxon>Pseudomonadota</taxon>
        <taxon>Betaproteobacteria</taxon>
        <taxon>Burkholderiales</taxon>
        <taxon>Burkholderiaceae</taxon>
        <taxon>Paraburkholderia</taxon>
    </lineage>
</organism>
<name>A0ABM8T887_9BURK</name>
<evidence type="ECO:0000313" key="2">
    <source>
        <dbReference type="EMBL" id="CAE6867835.1"/>
    </source>
</evidence>
<reference evidence="2 3" key="1">
    <citation type="submission" date="2021-02" db="EMBL/GenBank/DDBJ databases">
        <authorList>
            <person name="Vanwijnsberghe S."/>
        </authorList>
    </citation>
    <scope>NUCLEOTIDE SEQUENCE [LARGE SCALE GENOMIC DNA]</scope>
    <source>
        <strain evidence="2 3">R-69658</strain>
    </source>
</reference>
<dbReference type="Pfam" id="PF01797">
    <property type="entry name" value="Y1_Tnp"/>
    <property type="match status" value="1"/>
</dbReference>
<keyword evidence="3" id="KW-1185">Reference proteome</keyword>
<dbReference type="InterPro" id="IPR036515">
    <property type="entry name" value="Transposase_17_sf"/>
</dbReference>
<dbReference type="Gene3D" id="3.30.70.1290">
    <property type="entry name" value="Transposase IS200-like"/>
    <property type="match status" value="1"/>
</dbReference>
<sequence>MVKSLTAREMFRRSPQVKRQLWGGEFWSDGYFASTVGKHGDEQMIGRYVKNQGKEYNKLYSDHQLALF</sequence>
<accession>A0ABM8T887</accession>
<comment type="caution">
    <text evidence="2">The sequence shown here is derived from an EMBL/GenBank/DDBJ whole genome shotgun (WGS) entry which is preliminary data.</text>
</comment>
<dbReference type="InterPro" id="IPR002686">
    <property type="entry name" value="Transposase_17"/>
</dbReference>
<dbReference type="Proteomes" id="UP000674425">
    <property type="component" value="Unassembled WGS sequence"/>
</dbReference>
<evidence type="ECO:0000313" key="3">
    <source>
        <dbReference type="Proteomes" id="UP000674425"/>
    </source>
</evidence>
<protein>
    <submittedName>
        <fullName evidence="2">IS200/IS605 family transposase ISCaa10</fullName>
    </submittedName>
</protein>
<gene>
    <name evidence="2" type="ORF">R69658_07968</name>
</gene>
<dbReference type="SUPFAM" id="SSF143422">
    <property type="entry name" value="Transposase IS200-like"/>
    <property type="match status" value="1"/>
</dbReference>
<proteinExistence type="predicted"/>
<evidence type="ECO:0000259" key="1">
    <source>
        <dbReference type="Pfam" id="PF01797"/>
    </source>
</evidence>
<dbReference type="EMBL" id="CAJNAU010000221">
    <property type="protein sequence ID" value="CAE6867835.1"/>
    <property type="molecule type" value="Genomic_DNA"/>
</dbReference>
<feature type="domain" description="Transposase IS200-like" evidence="1">
    <location>
        <begin position="2"/>
        <end position="52"/>
    </location>
</feature>